<dbReference type="GO" id="GO:0022857">
    <property type="term" value="F:transmembrane transporter activity"/>
    <property type="evidence" value="ECO:0007669"/>
    <property type="project" value="TreeGrafter"/>
</dbReference>
<dbReference type="EMBL" id="BARU01030105">
    <property type="protein sequence ID" value="GAH74497.1"/>
    <property type="molecule type" value="Genomic_DNA"/>
</dbReference>
<keyword evidence="4 7" id="KW-1133">Transmembrane helix</keyword>
<dbReference type="Pfam" id="PF02687">
    <property type="entry name" value="FtsX"/>
    <property type="match status" value="1"/>
</dbReference>
<feature type="transmembrane region" description="Helical" evidence="7">
    <location>
        <begin position="83"/>
        <end position="110"/>
    </location>
</feature>
<evidence type="ECO:0000256" key="2">
    <source>
        <dbReference type="ARBA" id="ARBA00022475"/>
    </source>
</evidence>
<evidence type="ECO:0000256" key="6">
    <source>
        <dbReference type="ARBA" id="ARBA00038076"/>
    </source>
</evidence>
<accession>X1HYJ3</accession>
<dbReference type="InterPro" id="IPR003838">
    <property type="entry name" value="ABC3_permease_C"/>
</dbReference>
<comment type="subcellular location">
    <subcellularLocation>
        <location evidence="1">Cell membrane</location>
        <topology evidence="1">Multi-pass membrane protein</topology>
    </subcellularLocation>
</comment>
<feature type="non-terminal residue" evidence="9">
    <location>
        <position position="1"/>
    </location>
</feature>
<evidence type="ECO:0000256" key="3">
    <source>
        <dbReference type="ARBA" id="ARBA00022692"/>
    </source>
</evidence>
<evidence type="ECO:0000256" key="4">
    <source>
        <dbReference type="ARBA" id="ARBA00022989"/>
    </source>
</evidence>
<evidence type="ECO:0000313" key="9">
    <source>
        <dbReference type="EMBL" id="GAH74497.1"/>
    </source>
</evidence>
<proteinExistence type="inferred from homology"/>
<dbReference type="AlphaFoldDB" id="X1HYJ3"/>
<keyword evidence="2" id="KW-1003">Cell membrane</keyword>
<organism evidence="9">
    <name type="scientific">marine sediment metagenome</name>
    <dbReference type="NCBI Taxonomy" id="412755"/>
    <lineage>
        <taxon>unclassified sequences</taxon>
        <taxon>metagenomes</taxon>
        <taxon>ecological metagenomes</taxon>
    </lineage>
</organism>
<comment type="similarity">
    <text evidence="6">Belongs to the ABC-4 integral membrane protein family.</text>
</comment>
<dbReference type="PANTHER" id="PTHR30572:SF4">
    <property type="entry name" value="ABC TRANSPORTER PERMEASE YTRF"/>
    <property type="match status" value="1"/>
</dbReference>
<evidence type="ECO:0000256" key="5">
    <source>
        <dbReference type="ARBA" id="ARBA00023136"/>
    </source>
</evidence>
<dbReference type="InterPro" id="IPR050250">
    <property type="entry name" value="Macrolide_Exporter_MacB"/>
</dbReference>
<feature type="transmembrane region" description="Helical" evidence="7">
    <location>
        <begin position="122"/>
        <end position="142"/>
    </location>
</feature>
<name>X1HYJ3_9ZZZZ</name>
<comment type="caution">
    <text evidence="9">The sequence shown here is derived from an EMBL/GenBank/DDBJ whole genome shotgun (WGS) entry which is preliminary data.</text>
</comment>
<sequence length="159" mass="17193">AISKIENEISGEKWNLVELGQILDKHVTFLNNIWSRVMFLPFFSLATAAISLLSYLMLSISGQQHEFGIMRALGAKPRSIMKIVFSQALIIIIISGAIGISVGLLITLGFLIPDPVISQSTLISVSAWLILILGLLCVSSLYPALKAVKKTVVEAISAV</sequence>
<evidence type="ECO:0000256" key="7">
    <source>
        <dbReference type="SAM" id="Phobius"/>
    </source>
</evidence>
<feature type="domain" description="ABC3 transporter permease C-terminal" evidence="8">
    <location>
        <begin position="38"/>
        <end position="151"/>
    </location>
</feature>
<keyword evidence="5 7" id="KW-0472">Membrane</keyword>
<feature type="transmembrane region" description="Helical" evidence="7">
    <location>
        <begin position="39"/>
        <end position="62"/>
    </location>
</feature>
<gene>
    <name evidence="9" type="ORF">S03H2_47820</name>
</gene>
<protein>
    <recommendedName>
        <fullName evidence="8">ABC3 transporter permease C-terminal domain-containing protein</fullName>
    </recommendedName>
</protein>
<keyword evidence="3 7" id="KW-0812">Transmembrane</keyword>
<dbReference type="PANTHER" id="PTHR30572">
    <property type="entry name" value="MEMBRANE COMPONENT OF TRANSPORTER-RELATED"/>
    <property type="match status" value="1"/>
</dbReference>
<reference evidence="9" key="1">
    <citation type="journal article" date="2014" name="Front. Microbiol.">
        <title>High frequency of phylogenetically diverse reductive dehalogenase-homologous genes in deep subseafloor sedimentary metagenomes.</title>
        <authorList>
            <person name="Kawai M."/>
            <person name="Futagami T."/>
            <person name="Toyoda A."/>
            <person name="Takaki Y."/>
            <person name="Nishi S."/>
            <person name="Hori S."/>
            <person name="Arai W."/>
            <person name="Tsubouchi T."/>
            <person name="Morono Y."/>
            <person name="Uchiyama I."/>
            <person name="Ito T."/>
            <person name="Fujiyama A."/>
            <person name="Inagaki F."/>
            <person name="Takami H."/>
        </authorList>
    </citation>
    <scope>NUCLEOTIDE SEQUENCE</scope>
    <source>
        <strain evidence="9">Expedition CK06-06</strain>
    </source>
</reference>
<evidence type="ECO:0000256" key="1">
    <source>
        <dbReference type="ARBA" id="ARBA00004651"/>
    </source>
</evidence>
<evidence type="ECO:0000259" key="8">
    <source>
        <dbReference type="Pfam" id="PF02687"/>
    </source>
</evidence>
<dbReference type="GO" id="GO:0005886">
    <property type="term" value="C:plasma membrane"/>
    <property type="evidence" value="ECO:0007669"/>
    <property type="project" value="UniProtKB-SubCell"/>
</dbReference>